<feature type="transmembrane region" description="Helical" evidence="1">
    <location>
        <begin position="33"/>
        <end position="52"/>
    </location>
</feature>
<dbReference type="Proteomes" id="UP001362999">
    <property type="component" value="Unassembled WGS sequence"/>
</dbReference>
<accession>A0AAW0AX83</accession>
<keyword evidence="1" id="KW-0472">Membrane</keyword>
<organism evidence="2 3">
    <name type="scientific">Favolaschia claudopus</name>
    <dbReference type="NCBI Taxonomy" id="2862362"/>
    <lineage>
        <taxon>Eukaryota</taxon>
        <taxon>Fungi</taxon>
        <taxon>Dikarya</taxon>
        <taxon>Basidiomycota</taxon>
        <taxon>Agaricomycotina</taxon>
        <taxon>Agaricomycetes</taxon>
        <taxon>Agaricomycetidae</taxon>
        <taxon>Agaricales</taxon>
        <taxon>Marasmiineae</taxon>
        <taxon>Mycenaceae</taxon>
        <taxon>Favolaschia</taxon>
    </lineage>
</organism>
<feature type="transmembrane region" description="Helical" evidence="1">
    <location>
        <begin position="64"/>
        <end position="83"/>
    </location>
</feature>
<name>A0AAW0AX83_9AGAR</name>
<reference evidence="2 3" key="1">
    <citation type="journal article" date="2024" name="J Genomics">
        <title>Draft genome sequencing and assembly of Favolaschia claudopus CIRM-BRFM 2984 isolated from oak limbs.</title>
        <authorList>
            <person name="Navarro D."/>
            <person name="Drula E."/>
            <person name="Chaduli D."/>
            <person name="Cazenave R."/>
            <person name="Ahrendt S."/>
            <person name="Wang J."/>
            <person name="Lipzen A."/>
            <person name="Daum C."/>
            <person name="Barry K."/>
            <person name="Grigoriev I.V."/>
            <person name="Favel A."/>
            <person name="Rosso M.N."/>
            <person name="Martin F."/>
        </authorList>
    </citation>
    <scope>NUCLEOTIDE SEQUENCE [LARGE SCALE GENOMIC DNA]</scope>
    <source>
        <strain evidence="2 3">CIRM-BRFM 2984</strain>
    </source>
</reference>
<comment type="caution">
    <text evidence="2">The sequence shown here is derived from an EMBL/GenBank/DDBJ whole genome shotgun (WGS) entry which is preliminary data.</text>
</comment>
<evidence type="ECO:0000313" key="2">
    <source>
        <dbReference type="EMBL" id="KAK7017801.1"/>
    </source>
</evidence>
<evidence type="ECO:0000313" key="3">
    <source>
        <dbReference type="Proteomes" id="UP001362999"/>
    </source>
</evidence>
<keyword evidence="3" id="KW-1185">Reference proteome</keyword>
<sequence length="138" mass="14611">MSPQRPLLILSILVGLVLSVALSGGLRTLLAALAVTEIYIGLGALYTVARGIISATDESLGESWRSFADFNAAVVVLLVIYYVTPGEPVVDLDKPLEQNFESAGIFLLKGAALTGMALLPGMKGRRRRGATVKAKARK</sequence>
<gene>
    <name evidence="2" type="ORF">R3P38DRAFT_2985525</name>
</gene>
<feature type="transmembrane region" description="Helical" evidence="1">
    <location>
        <begin position="103"/>
        <end position="119"/>
    </location>
</feature>
<keyword evidence="1" id="KW-0812">Transmembrane</keyword>
<protein>
    <submittedName>
        <fullName evidence="2">Uncharacterized protein</fullName>
    </submittedName>
</protein>
<keyword evidence="1" id="KW-1133">Transmembrane helix</keyword>
<dbReference type="AlphaFoldDB" id="A0AAW0AX83"/>
<evidence type="ECO:0000256" key="1">
    <source>
        <dbReference type="SAM" id="Phobius"/>
    </source>
</evidence>
<proteinExistence type="predicted"/>
<dbReference type="EMBL" id="JAWWNJ010000047">
    <property type="protein sequence ID" value="KAK7017801.1"/>
    <property type="molecule type" value="Genomic_DNA"/>
</dbReference>